<keyword evidence="12 25" id="KW-0460">Magnesium</keyword>
<comment type="similarity">
    <text evidence="5 22">Belongs to the D-alanine--D-alanine ligase family.</text>
</comment>
<feature type="binding site" evidence="25">
    <location>
        <position position="314"/>
    </location>
    <ligand>
        <name>Mg(2+)</name>
        <dbReference type="ChEBI" id="CHEBI:18420"/>
        <label>2</label>
    </ligand>
</feature>
<reference evidence="28" key="2">
    <citation type="journal article" date="2021" name="Sci. Rep.">
        <title>The distribution of antibiotic resistance genes in chicken gut microbiota commensals.</title>
        <authorList>
            <person name="Juricova H."/>
            <person name="Matiasovicova J."/>
            <person name="Kubasova T."/>
            <person name="Cejkova D."/>
            <person name="Rychlik I."/>
        </authorList>
    </citation>
    <scope>NUCLEOTIDE SEQUENCE</scope>
    <source>
        <strain evidence="28">An559</strain>
    </source>
</reference>
<evidence type="ECO:0000256" key="22">
    <source>
        <dbReference type="HAMAP-Rule" id="MF_00047"/>
    </source>
</evidence>
<dbReference type="SUPFAM" id="SSF52440">
    <property type="entry name" value="PreATP-grasp domain"/>
    <property type="match status" value="1"/>
</dbReference>
<dbReference type="NCBIfam" id="NF002528">
    <property type="entry name" value="PRK01966.1-4"/>
    <property type="match status" value="1"/>
</dbReference>
<dbReference type="InterPro" id="IPR011095">
    <property type="entry name" value="Dala_Dala_lig_C"/>
</dbReference>
<name>A0A938X702_9FIRM</name>
<dbReference type="GO" id="GO:0008360">
    <property type="term" value="P:regulation of cell shape"/>
    <property type="evidence" value="ECO:0007669"/>
    <property type="project" value="UniProtKB-KW"/>
</dbReference>
<feature type="binding site" evidence="25">
    <location>
        <position position="314"/>
    </location>
    <ligand>
        <name>Mg(2+)</name>
        <dbReference type="ChEBI" id="CHEBI:18420"/>
        <label>1</label>
    </ligand>
</feature>
<keyword evidence="13 22" id="KW-0133">Cell shape</keyword>
<comment type="subcellular location">
    <subcellularLocation>
        <location evidence="3 22">Cytoplasm</location>
    </subcellularLocation>
</comment>
<feature type="binding site" evidence="24">
    <location>
        <position position="138"/>
    </location>
    <ligand>
        <name>ATP</name>
        <dbReference type="ChEBI" id="CHEBI:30616"/>
    </ligand>
</feature>
<dbReference type="PANTHER" id="PTHR23132">
    <property type="entry name" value="D-ALANINE--D-ALANINE LIGASE"/>
    <property type="match status" value="1"/>
</dbReference>
<comment type="caution">
    <text evidence="28">The sequence shown here is derived from an EMBL/GenBank/DDBJ whole genome shotgun (WGS) entry which is preliminary data.</text>
</comment>
<evidence type="ECO:0000256" key="18">
    <source>
        <dbReference type="ARBA" id="ARBA00060592"/>
    </source>
</evidence>
<dbReference type="Pfam" id="PF07478">
    <property type="entry name" value="Dala_Dala_lig_C"/>
    <property type="match status" value="1"/>
</dbReference>
<evidence type="ECO:0000256" key="26">
    <source>
        <dbReference type="PROSITE-ProRule" id="PRU00409"/>
    </source>
</evidence>
<evidence type="ECO:0000256" key="6">
    <source>
        <dbReference type="ARBA" id="ARBA00012216"/>
    </source>
</evidence>
<keyword evidence="10 24" id="KW-0547">Nucleotide-binding</keyword>
<dbReference type="AlphaFoldDB" id="A0A938X702"/>
<evidence type="ECO:0000259" key="27">
    <source>
        <dbReference type="PROSITE" id="PS50975"/>
    </source>
</evidence>
<dbReference type="PANTHER" id="PTHR23132:SF25">
    <property type="entry name" value="D-ALANINE--D-ALANINE LIGASE A"/>
    <property type="match status" value="1"/>
</dbReference>
<feature type="binding site" evidence="24">
    <location>
        <begin position="221"/>
        <end position="228"/>
    </location>
    <ligand>
        <name>ATP</name>
        <dbReference type="ChEBI" id="CHEBI:30616"/>
    </ligand>
</feature>
<sequence>MTKKMSLGLVFGGASSEYEVSLLSVTSVLNQIDREKYDIHRIGITKDGAMFYYTGEDSRIAENKWQGEGCVPCVLSPDRTHHGILVLEGTPRVIRLDCVFPVLHGKNGEDGTIQGLLTMAGIPFVGCGTLASAACMDKVTTHTMLDKAGVLGAKWRSVTQHEYARDNDAFLNEVEHALGYPCFVKPANAGSSVGITKAHDRAELTDAMTLALSHDSKVIVEEMITGLEVECAVLGNEEPIASCIGEIAPSNEFYDYNAKYLDGKSVTYIPARIGEKESEEIRRIAAHAYTIMGCRGFSRVDFFLCENGEILLNEINTIPGFTSISMYPQLFIESGIPYSELIDRLIGYAME</sequence>
<evidence type="ECO:0000256" key="7">
    <source>
        <dbReference type="ARBA" id="ARBA00022490"/>
    </source>
</evidence>
<evidence type="ECO:0000256" key="24">
    <source>
        <dbReference type="PIRSR" id="PIRSR039102-2"/>
    </source>
</evidence>
<dbReference type="NCBIfam" id="TIGR01205">
    <property type="entry name" value="D_ala_D_alaTIGR"/>
    <property type="match status" value="1"/>
</dbReference>
<feature type="active site" evidence="23">
    <location>
        <position position="17"/>
    </location>
</feature>
<evidence type="ECO:0000256" key="21">
    <source>
        <dbReference type="ARBA" id="ARBA00077154"/>
    </source>
</evidence>
<evidence type="ECO:0000256" key="8">
    <source>
        <dbReference type="ARBA" id="ARBA00022598"/>
    </source>
</evidence>
<keyword evidence="29" id="KW-1185">Reference proteome</keyword>
<evidence type="ECO:0000256" key="23">
    <source>
        <dbReference type="PIRSR" id="PIRSR039102-1"/>
    </source>
</evidence>
<evidence type="ECO:0000256" key="4">
    <source>
        <dbReference type="ARBA" id="ARBA00004752"/>
    </source>
</evidence>
<evidence type="ECO:0000256" key="10">
    <source>
        <dbReference type="ARBA" id="ARBA00022741"/>
    </source>
</evidence>
<comment type="function">
    <text evidence="2 22">Cell wall formation.</text>
</comment>
<accession>A0A938X702</accession>
<feature type="domain" description="ATP-grasp" evidence="27">
    <location>
        <begin position="142"/>
        <end position="347"/>
    </location>
</feature>
<evidence type="ECO:0000256" key="25">
    <source>
        <dbReference type="PIRSR" id="PIRSR039102-3"/>
    </source>
</evidence>
<dbReference type="RefSeq" id="WP_204446655.1">
    <property type="nucleotide sequence ID" value="NZ_JACJKY010000011.1"/>
</dbReference>
<dbReference type="InterPro" id="IPR013815">
    <property type="entry name" value="ATP_grasp_subdomain_1"/>
</dbReference>
<dbReference type="EMBL" id="JACJKY010000011">
    <property type="protein sequence ID" value="MBM6921083.1"/>
    <property type="molecule type" value="Genomic_DNA"/>
</dbReference>
<comment type="pathway">
    <text evidence="4 22">Cell wall biogenesis; peptidoglycan biosynthesis.</text>
</comment>
<comment type="cofactor">
    <cofactor evidence="25">
        <name>Mg(2+)</name>
        <dbReference type="ChEBI" id="CHEBI:18420"/>
    </cofactor>
    <cofactor evidence="25">
        <name>Mn(2+)</name>
        <dbReference type="ChEBI" id="CHEBI:29035"/>
    </cofactor>
    <text evidence="25">Binds 2 magnesium or manganese ions per subunit.</text>
</comment>
<dbReference type="GO" id="GO:0071555">
    <property type="term" value="P:cell wall organization"/>
    <property type="evidence" value="ECO:0007669"/>
    <property type="project" value="UniProtKB-KW"/>
</dbReference>
<feature type="binding site" evidence="25">
    <location>
        <position position="301"/>
    </location>
    <ligand>
        <name>Mg(2+)</name>
        <dbReference type="ChEBI" id="CHEBI:18420"/>
        <label>1</label>
    </ligand>
</feature>
<feature type="binding site" evidence="25">
    <location>
        <position position="316"/>
    </location>
    <ligand>
        <name>Mg(2+)</name>
        <dbReference type="ChEBI" id="CHEBI:18420"/>
        <label>2</label>
    </ligand>
</feature>
<dbReference type="EC" id="6.3.2.4" evidence="6 22"/>
<dbReference type="Pfam" id="PF01820">
    <property type="entry name" value="Dala_Dala_lig_N"/>
    <property type="match status" value="1"/>
</dbReference>
<evidence type="ECO:0000256" key="2">
    <source>
        <dbReference type="ARBA" id="ARBA00003921"/>
    </source>
</evidence>
<evidence type="ECO:0000313" key="28">
    <source>
        <dbReference type="EMBL" id="MBM6921083.1"/>
    </source>
</evidence>
<dbReference type="NCBIfam" id="NF002378">
    <property type="entry name" value="PRK01372.1"/>
    <property type="match status" value="1"/>
</dbReference>
<evidence type="ECO:0000256" key="20">
    <source>
        <dbReference type="ARBA" id="ARBA00076288"/>
    </source>
</evidence>
<evidence type="ECO:0000256" key="5">
    <source>
        <dbReference type="ARBA" id="ARBA00010871"/>
    </source>
</evidence>
<proteinExistence type="inferred from homology"/>
<evidence type="ECO:0000256" key="3">
    <source>
        <dbReference type="ARBA" id="ARBA00004496"/>
    </source>
</evidence>
<keyword evidence="16 22" id="KW-0961">Cell wall biogenesis/degradation</keyword>
<reference evidence="28" key="1">
    <citation type="submission" date="2020-08" db="EMBL/GenBank/DDBJ databases">
        <authorList>
            <person name="Cejkova D."/>
            <person name="Kubasova T."/>
            <person name="Jahodarova E."/>
            <person name="Rychlik I."/>
        </authorList>
    </citation>
    <scope>NUCLEOTIDE SEQUENCE</scope>
    <source>
        <strain evidence="28">An559</strain>
    </source>
</reference>
<evidence type="ECO:0000256" key="13">
    <source>
        <dbReference type="ARBA" id="ARBA00022960"/>
    </source>
</evidence>
<evidence type="ECO:0000256" key="11">
    <source>
        <dbReference type="ARBA" id="ARBA00022840"/>
    </source>
</evidence>
<keyword evidence="9 25" id="KW-0479">Metal-binding</keyword>
<evidence type="ECO:0000256" key="16">
    <source>
        <dbReference type="ARBA" id="ARBA00023316"/>
    </source>
</evidence>
<keyword evidence="15 25" id="KW-0464">Manganese</keyword>
<keyword evidence="14 22" id="KW-0573">Peptidoglycan synthesis</keyword>
<dbReference type="GO" id="GO:0005524">
    <property type="term" value="F:ATP binding"/>
    <property type="evidence" value="ECO:0007669"/>
    <property type="project" value="UniProtKB-UniRule"/>
</dbReference>
<dbReference type="HAMAP" id="MF_00047">
    <property type="entry name" value="Dala_Dala_lig"/>
    <property type="match status" value="1"/>
</dbReference>
<dbReference type="FunFam" id="3.30.470.20:FF:000008">
    <property type="entry name" value="D-alanine--D-alanine ligase"/>
    <property type="match status" value="1"/>
</dbReference>
<evidence type="ECO:0000256" key="9">
    <source>
        <dbReference type="ARBA" id="ARBA00022723"/>
    </source>
</evidence>
<feature type="binding site" evidence="24">
    <location>
        <begin position="313"/>
        <end position="314"/>
    </location>
    <ligand>
        <name>ATP</name>
        <dbReference type="ChEBI" id="CHEBI:30616"/>
    </ligand>
</feature>
<feature type="binding site" evidence="24">
    <location>
        <begin position="191"/>
        <end position="192"/>
    </location>
    <ligand>
        <name>ATP</name>
        <dbReference type="ChEBI" id="CHEBI:30616"/>
    </ligand>
</feature>
<organism evidence="28 29">
    <name type="scientific">Merdimmobilis hominis</name>
    <dbReference type="NCBI Taxonomy" id="2897707"/>
    <lineage>
        <taxon>Bacteria</taxon>
        <taxon>Bacillati</taxon>
        <taxon>Bacillota</taxon>
        <taxon>Clostridia</taxon>
        <taxon>Eubacteriales</taxon>
        <taxon>Oscillospiraceae</taxon>
        <taxon>Merdimmobilis</taxon>
    </lineage>
</organism>
<evidence type="ECO:0000256" key="1">
    <source>
        <dbReference type="ARBA" id="ARBA00001936"/>
    </source>
</evidence>
<comment type="pathway">
    <text evidence="18">Glycan biosynthesis.</text>
</comment>
<dbReference type="GO" id="GO:0008716">
    <property type="term" value="F:D-alanine-D-alanine ligase activity"/>
    <property type="evidence" value="ECO:0007669"/>
    <property type="project" value="UniProtKB-UniRule"/>
</dbReference>
<dbReference type="Gene3D" id="3.30.1490.20">
    <property type="entry name" value="ATP-grasp fold, A domain"/>
    <property type="match status" value="1"/>
</dbReference>
<gene>
    <name evidence="22" type="primary">ddl</name>
    <name evidence="28" type="ORF">H6A12_07950</name>
</gene>
<dbReference type="GO" id="GO:0046872">
    <property type="term" value="F:metal ion binding"/>
    <property type="evidence" value="ECO:0007669"/>
    <property type="project" value="UniProtKB-KW"/>
</dbReference>
<dbReference type="InterPro" id="IPR016185">
    <property type="entry name" value="PreATP-grasp_dom_sf"/>
</dbReference>
<evidence type="ECO:0000256" key="14">
    <source>
        <dbReference type="ARBA" id="ARBA00022984"/>
    </source>
</evidence>
<evidence type="ECO:0000313" key="29">
    <source>
        <dbReference type="Proteomes" id="UP000774750"/>
    </source>
</evidence>
<dbReference type="PROSITE" id="PS00844">
    <property type="entry name" value="DALA_DALA_LIGASE_2"/>
    <property type="match status" value="1"/>
</dbReference>
<feature type="binding site" evidence="24">
    <location>
        <begin position="183"/>
        <end position="185"/>
    </location>
    <ligand>
        <name>ATP</name>
        <dbReference type="ChEBI" id="CHEBI:30616"/>
    </ligand>
</feature>
<dbReference type="FunFam" id="3.30.1490.20:FF:000007">
    <property type="entry name" value="D-alanine--D-alanine ligase"/>
    <property type="match status" value="1"/>
</dbReference>
<feature type="active site" evidence="23">
    <location>
        <position position="325"/>
    </location>
</feature>
<dbReference type="InterPro" id="IPR011127">
    <property type="entry name" value="Dala_Dala_lig_N"/>
</dbReference>
<dbReference type="GO" id="GO:0009252">
    <property type="term" value="P:peptidoglycan biosynthetic process"/>
    <property type="evidence" value="ECO:0007669"/>
    <property type="project" value="UniProtKB-UniRule"/>
</dbReference>
<dbReference type="InterPro" id="IPR011761">
    <property type="entry name" value="ATP-grasp"/>
</dbReference>
<keyword evidence="7 22" id="KW-0963">Cytoplasm</keyword>
<comment type="cofactor">
    <cofactor evidence="1">
        <name>Mn(2+)</name>
        <dbReference type="ChEBI" id="CHEBI:29035"/>
    </cofactor>
</comment>
<evidence type="ECO:0000256" key="19">
    <source>
        <dbReference type="ARBA" id="ARBA00068427"/>
    </source>
</evidence>
<dbReference type="Gene3D" id="3.40.50.20">
    <property type="match status" value="1"/>
</dbReference>
<dbReference type="InterPro" id="IPR000291">
    <property type="entry name" value="D-Ala_lig_Van_CS"/>
</dbReference>
<dbReference type="PROSITE" id="PS50975">
    <property type="entry name" value="ATP_GRASP"/>
    <property type="match status" value="1"/>
</dbReference>
<dbReference type="PROSITE" id="PS00843">
    <property type="entry name" value="DALA_DALA_LIGASE_1"/>
    <property type="match status" value="1"/>
</dbReference>
<dbReference type="PIRSF" id="PIRSF039102">
    <property type="entry name" value="Ddl/VanB"/>
    <property type="match status" value="1"/>
</dbReference>
<comment type="catalytic activity">
    <reaction evidence="17 22">
        <text>2 D-alanine + ATP = D-alanyl-D-alanine + ADP + phosphate + H(+)</text>
        <dbReference type="Rhea" id="RHEA:11224"/>
        <dbReference type="ChEBI" id="CHEBI:15378"/>
        <dbReference type="ChEBI" id="CHEBI:30616"/>
        <dbReference type="ChEBI" id="CHEBI:43474"/>
        <dbReference type="ChEBI" id="CHEBI:57416"/>
        <dbReference type="ChEBI" id="CHEBI:57822"/>
        <dbReference type="ChEBI" id="CHEBI:456216"/>
        <dbReference type="EC" id="6.3.2.4"/>
    </reaction>
</comment>
<evidence type="ECO:0000256" key="12">
    <source>
        <dbReference type="ARBA" id="ARBA00022842"/>
    </source>
</evidence>
<keyword evidence="8 22" id="KW-0436">Ligase</keyword>
<dbReference type="Gene3D" id="3.30.470.20">
    <property type="entry name" value="ATP-grasp fold, B domain"/>
    <property type="match status" value="1"/>
</dbReference>
<dbReference type="SUPFAM" id="SSF56059">
    <property type="entry name" value="Glutathione synthetase ATP-binding domain-like"/>
    <property type="match status" value="1"/>
</dbReference>
<keyword evidence="11 26" id="KW-0067">ATP-binding</keyword>
<dbReference type="Proteomes" id="UP000774750">
    <property type="component" value="Unassembled WGS sequence"/>
</dbReference>
<evidence type="ECO:0000256" key="15">
    <source>
        <dbReference type="ARBA" id="ARBA00023211"/>
    </source>
</evidence>
<feature type="active site" evidence="23">
    <location>
        <position position="191"/>
    </location>
</feature>
<protein>
    <recommendedName>
        <fullName evidence="19 22">D-alanine--D-alanine ligase</fullName>
        <ecNumber evidence="6 22">6.3.2.4</ecNumber>
    </recommendedName>
    <alternativeName>
        <fullName evidence="21 22">D-Ala-D-Ala ligase</fullName>
    </alternativeName>
    <alternativeName>
        <fullName evidence="20 22">D-alanylalanine synthetase</fullName>
    </alternativeName>
</protein>
<evidence type="ECO:0000256" key="17">
    <source>
        <dbReference type="ARBA" id="ARBA00047614"/>
    </source>
</evidence>
<dbReference type="InterPro" id="IPR005905">
    <property type="entry name" value="D_ala_D_ala"/>
</dbReference>
<dbReference type="GO" id="GO:0005829">
    <property type="term" value="C:cytosol"/>
    <property type="evidence" value="ECO:0007669"/>
    <property type="project" value="TreeGrafter"/>
</dbReference>